<dbReference type="Pfam" id="PF18936">
    <property type="entry name" value="DUF5684"/>
    <property type="match status" value="1"/>
</dbReference>
<sequence>TLAIDDYDKAIQLEPLSAEAHFNRGMVYNDVGEFDLALEDLTKTIGLAPDSAVAYYLRGVVYDHQGRYNVALKDFSKAIEIDPSFAIENNYDSLNYNYKDSLNLTTIETTEEQGWWPIIALIVFWIYWSFSLQTIAKKTNTKYGWIAWIPPLSIYLMCEIARKPWWWIFLLLIPLVFIVFWIIIWMEIAKARGKPYWIGILIIVPYLNLLIPGYLAFSK</sequence>
<dbReference type="EMBL" id="BARU01018733">
    <property type="protein sequence ID" value="GAH59816.1"/>
    <property type="molecule type" value="Genomic_DNA"/>
</dbReference>
<dbReference type="SMART" id="SM00028">
    <property type="entry name" value="TPR"/>
    <property type="match status" value="2"/>
</dbReference>
<evidence type="ECO:0000256" key="1">
    <source>
        <dbReference type="ARBA" id="ARBA00022737"/>
    </source>
</evidence>
<keyword evidence="3" id="KW-0812">Transmembrane</keyword>
<dbReference type="SUPFAM" id="SSF48452">
    <property type="entry name" value="TPR-like"/>
    <property type="match status" value="1"/>
</dbReference>
<dbReference type="InterPro" id="IPR011990">
    <property type="entry name" value="TPR-like_helical_dom_sf"/>
</dbReference>
<dbReference type="InterPro" id="IPR043739">
    <property type="entry name" value="DUF5684"/>
</dbReference>
<feature type="transmembrane region" description="Helical" evidence="3">
    <location>
        <begin position="164"/>
        <end position="184"/>
    </location>
</feature>
<name>X1GPJ9_9ZZZZ</name>
<dbReference type="AlphaFoldDB" id="X1GPJ9"/>
<reference evidence="4" key="1">
    <citation type="journal article" date="2014" name="Front. Microbiol.">
        <title>High frequency of phylogenetically diverse reductive dehalogenase-homologous genes in deep subseafloor sedimentary metagenomes.</title>
        <authorList>
            <person name="Kawai M."/>
            <person name="Futagami T."/>
            <person name="Toyoda A."/>
            <person name="Takaki Y."/>
            <person name="Nishi S."/>
            <person name="Hori S."/>
            <person name="Arai W."/>
            <person name="Tsubouchi T."/>
            <person name="Morono Y."/>
            <person name="Uchiyama I."/>
            <person name="Ito T."/>
            <person name="Fujiyama A."/>
            <person name="Inagaki F."/>
            <person name="Takami H."/>
        </authorList>
    </citation>
    <scope>NUCLEOTIDE SEQUENCE</scope>
    <source>
        <strain evidence="4">Expedition CK06-06</strain>
    </source>
</reference>
<dbReference type="PROSITE" id="PS50005">
    <property type="entry name" value="TPR"/>
    <property type="match status" value="2"/>
</dbReference>
<evidence type="ECO:0000256" key="3">
    <source>
        <dbReference type="SAM" id="Phobius"/>
    </source>
</evidence>
<feature type="non-terminal residue" evidence="4">
    <location>
        <position position="1"/>
    </location>
</feature>
<accession>X1GPJ9</accession>
<keyword evidence="3" id="KW-1133">Transmembrane helix</keyword>
<feature type="transmembrane region" description="Helical" evidence="3">
    <location>
        <begin position="114"/>
        <end position="130"/>
    </location>
</feature>
<comment type="caution">
    <text evidence="4">The sequence shown here is derived from an EMBL/GenBank/DDBJ whole genome shotgun (WGS) entry which is preliminary data.</text>
</comment>
<feature type="transmembrane region" description="Helical" evidence="3">
    <location>
        <begin position="196"/>
        <end position="217"/>
    </location>
</feature>
<dbReference type="PROSITE" id="PS50293">
    <property type="entry name" value="TPR_REGION"/>
    <property type="match status" value="2"/>
</dbReference>
<dbReference type="Pfam" id="PF13431">
    <property type="entry name" value="TPR_17"/>
    <property type="match status" value="1"/>
</dbReference>
<evidence type="ECO:0000313" key="4">
    <source>
        <dbReference type="EMBL" id="GAH59816.1"/>
    </source>
</evidence>
<proteinExistence type="predicted"/>
<keyword evidence="3" id="KW-0472">Membrane</keyword>
<organism evidence="4">
    <name type="scientific">marine sediment metagenome</name>
    <dbReference type="NCBI Taxonomy" id="412755"/>
    <lineage>
        <taxon>unclassified sequences</taxon>
        <taxon>metagenomes</taxon>
        <taxon>ecological metagenomes</taxon>
    </lineage>
</organism>
<protein>
    <submittedName>
        <fullName evidence="4">Uncharacterized protein</fullName>
    </submittedName>
</protein>
<dbReference type="InterPro" id="IPR050498">
    <property type="entry name" value="Ycf3"/>
</dbReference>
<dbReference type="PANTHER" id="PTHR44858:SF1">
    <property type="entry name" value="UDP-N-ACETYLGLUCOSAMINE--PEPTIDE N-ACETYLGLUCOSAMINYLTRANSFERASE SPINDLY-RELATED"/>
    <property type="match status" value="1"/>
</dbReference>
<dbReference type="PANTHER" id="PTHR44858">
    <property type="entry name" value="TETRATRICOPEPTIDE REPEAT PROTEIN 6"/>
    <property type="match status" value="1"/>
</dbReference>
<dbReference type="InterPro" id="IPR019734">
    <property type="entry name" value="TPR_rpt"/>
</dbReference>
<keyword evidence="1" id="KW-0677">Repeat</keyword>
<dbReference type="Pfam" id="PF00515">
    <property type="entry name" value="TPR_1"/>
    <property type="match status" value="1"/>
</dbReference>
<dbReference type="Gene3D" id="1.25.40.10">
    <property type="entry name" value="Tetratricopeptide repeat domain"/>
    <property type="match status" value="1"/>
</dbReference>
<gene>
    <name evidence="4" type="ORF">S03H2_30931</name>
</gene>
<evidence type="ECO:0000256" key="2">
    <source>
        <dbReference type="ARBA" id="ARBA00022803"/>
    </source>
</evidence>
<keyword evidence="2" id="KW-0802">TPR repeat</keyword>